<sequence length="82" mass="9788">MMIFVKEKPEEKDKRNSSHKWRKRTWKKREREDFYSGVLNYAPSPGINWRLGERERYECSDVPGSIREARKCSLQATKNPGN</sequence>
<reference evidence="2 3" key="1">
    <citation type="submission" date="2021-06" db="EMBL/GenBank/DDBJ databases">
        <title>Caerostris extrusa draft genome.</title>
        <authorList>
            <person name="Kono N."/>
            <person name="Arakawa K."/>
        </authorList>
    </citation>
    <scope>NUCLEOTIDE SEQUENCE [LARGE SCALE GENOMIC DNA]</scope>
</reference>
<accession>A0AAV4QNQ0</accession>
<dbReference type="EMBL" id="BPLR01006542">
    <property type="protein sequence ID" value="GIY10561.1"/>
    <property type="molecule type" value="Genomic_DNA"/>
</dbReference>
<comment type="caution">
    <text evidence="2">The sequence shown here is derived from an EMBL/GenBank/DDBJ whole genome shotgun (WGS) entry which is preliminary data.</text>
</comment>
<proteinExistence type="predicted"/>
<gene>
    <name evidence="2" type="ORF">CEXT_586011</name>
</gene>
<protein>
    <submittedName>
        <fullName evidence="2">Uncharacterized protein</fullName>
    </submittedName>
</protein>
<evidence type="ECO:0000313" key="2">
    <source>
        <dbReference type="EMBL" id="GIY10561.1"/>
    </source>
</evidence>
<evidence type="ECO:0000313" key="3">
    <source>
        <dbReference type="Proteomes" id="UP001054945"/>
    </source>
</evidence>
<organism evidence="2 3">
    <name type="scientific">Caerostris extrusa</name>
    <name type="common">Bark spider</name>
    <name type="synonym">Caerostris bankana</name>
    <dbReference type="NCBI Taxonomy" id="172846"/>
    <lineage>
        <taxon>Eukaryota</taxon>
        <taxon>Metazoa</taxon>
        <taxon>Ecdysozoa</taxon>
        <taxon>Arthropoda</taxon>
        <taxon>Chelicerata</taxon>
        <taxon>Arachnida</taxon>
        <taxon>Araneae</taxon>
        <taxon>Araneomorphae</taxon>
        <taxon>Entelegynae</taxon>
        <taxon>Araneoidea</taxon>
        <taxon>Araneidae</taxon>
        <taxon>Caerostris</taxon>
    </lineage>
</organism>
<dbReference type="Proteomes" id="UP001054945">
    <property type="component" value="Unassembled WGS sequence"/>
</dbReference>
<feature type="region of interest" description="Disordered" evidence="1">
    <location>
        <begin position="1"/>
        <end position="23"/>
    </location>
</feature>
<feature type="compositionally biased region" description="Basic and acidic residues" evidence="1">
    <location>
        <begin position="1"/>
        <end position="16"/>
    </location>
</feature>
<evidence type="ECO:0000256" key="1">
    <source>
        <dbReference type="SAM" id="MobiDB-lite"/>
    </source>
</evidence>
<keyword evidence="3" id="KW-1185">Reference proteome</keyword>
<name>A0AAV4QNQ0_CAEEX</name>
<dbReference type="AlphaFoldDB" id="A0AAV4QNQ0"/>